<evidence type="ECO:0000313" key="2">
    <source>
        <dbReference type="Proteomes" id="UP000694546"/>
    </source>
</evidence>
<dbReference type="Proteomes" id="UP000694546">
    <property type="component" value="Chromosome 7"/>
</dbReference>
<dbReference type="GeneTree" id="ENSGT00980000202263"/>
<name>A0A8C5BVF5_GADMO</name>
<organism evidence="1 2">
    <name type="scientific">Gadus morhua</name>
    <name type="common">Atlantic cod</name>
    <dbReference type="NCBI Taxonomy" id="8049"/>
    <lineage>
        <taxon>Eukaryota</taxon>
        <taxon>Metazoa</taxon>
        <taxon>Chordata</taxon>
        <taxon>Craniata</taxon>
        <taxon>Vertebrata</taxon>
        <taxon>Euteleostomi</taxon>
        <taxon>Actinopterygii</taxon>
        <taxon>Neopterygii</taxon>
        <taxon>Teleostei</taxon>
        <taxon>Neoteleostei</taxon>
        <taxon>Acanthomorphata</taxon>
        <taxon>Zeiogadaria</taxon>
        <taxon>Gadariae</taxon>
        <taxon>Gadiformes</taxon>
        <taxon>Gadoidei</taxon>
        <taxon>Gadidae</taxon>
        <taxon>Gadus</taxon>
    </lineage>
</organism>
<reference evidence="1" key="2">
    <citation type="submission" date="2025-09" db="UniProtKB">
        <authorList>
            <consortium name="Ensembl"/>
        </authorList>
    </citation>
    <scope>IDENTIFICATION</scope>
</reference>
<sequence>CSTSGRGGMVLTCMNGPVFEQTGVLLHLPAVSCSMLPGDGEHLLVLHTPISSLVRIKSCTTDRISIELKPTRKPSFFILIGWISPVSGATSYQKGVGHC</sequence>
<proteinExistence type="predicted"/>
<dbReference type="Ensembl" id="ENSGMOT00000067423.1">
    <property type="protein sequence ID" value="ENSGMOP00000051638.1"/>
    <property type="gene ID" value="ENSGMOG00000026198.1"/>
</dbReference>
<protein>
    <submittedName>
        <fullName evidence="1">Uncharacterized protein</fullName>
    </submittedName>
</protein>
<keyword evidence="2" id="KW-1185">Reference proteome</keyword>
<evidence type="ECO:0000313" key="1">
    <source>
        <dbReference type="Ensembl" id="ENSGMOP00000051638.1"/>
    </source>
</evidence>
<reference evidence="1" key="1">
    <citation type="submission" date="2025-08" db="UniProtKB">
        <authorList>
            <consortium name="Ensembl"/>
        </authorList>
    </citation>
    <scope>IDENTIFICATION</scope>
</reference>
<dbReference type="AlphaFoldDB" id="A0A8C5BVF5"/>
<accession>A0A8C5BVF5</accession>